<evidence type="ECO:0000313" key="4">
    <source>
        <dbReference type="Proteomes" id="UP000318102"/>
    </source>
</evidence>
<dbReference type="EMBL" id="VNJK01000001">
    <property type="protein sequence ID" value="TVX92214.1"/>
    <property type="molecule type" value="Genomic_DNA"/>
</dbReference>
<evidence type="ECO:0000256" key="1">
    <source>
        <dbReference type="SAM" id="Coils"/>
    </source>
</evidence>
<gene>
    <name evidence="3" type="ORF">FPZ44_03565</name>
</gene>
<dbReference type="AlphaFoldDB" id="A0A559IX58"/>
<feature type="coiled-coil region" evidence="1">
    <location>
        <begin position="4"/>
        <end position="38"/>
    </location>
</feature>
<evidence type="ECO:0000256" key="2">
    <source>
        <dbReference type="SAM" id="MobiDB-lite"/>
    </source>
</evidence>
<sequence length="259" mass="28211">MEWLKRLQEKYRAGKLTKEQYEAKVKDLLEDGDLEQAEYDEALEFDPKEPEGGKLIYSEEDMQRMAINVANRKLRQELKKQGVEIDADNKGLITAVAALAKTGQESDGKGATATEQEIAQLRKDAAKVKTLEASTKNLSLEVAVLKSAGKYQPHNPAQVVRAMSDYADLIEFDDETGLPTQKSVQGVISKLAKTEPNLFKTADGEGGTPDNQDETHPQGGFSSRAPGGAVGGSGSTRQAAKAEEMKNDALQRMGIKLDN</sequence>
<feature type="compositionally biased region" description="Basic and acidic residues" evidence="2">
    <location>
        <begin position="240"/>
        <end position="259"/>
    </location>
</feature>
<proteinExistence type="predicted"/>
<dbReference type="Proteomes" id="UP000318102">
    <property type="component" value="Unassembled WGS sequence"/>
</dbReference>
<dbReference type="RefSeq" id="WP_144987457.1">
    <property type="nucleotide sequence ID" value="NZ_VNJK01000001.1"/>
</dbReference>
<accession>A0A559IX58</accession>
<dbReference type="OrthoDB" id="3034880at2"/>
<reference evidence="3 4" key="1">
    <citation type="submission" date="2019-07" db="EMBL/GenBank/DDBJ databases">
        <authorList>
            <person name="Kim J."/>
        </authorList>
    </citation>
    <scope>NUCLEOTIDE SEQUENCE [LARGE SCALE GENOMIC DNA]</scope>
    <source>
        <strain evidence="3 4">N4</strain>
    </source>
</reference>
<keyword evidence="4" id="KW-1185">Reference proteome</keyword>
<evidence type="ECO:0000313" key="3">
    <source>
        <dbReference type="EMBL" id="TVX92214.1"/>
    </source>
</evidence>
<keyword evidence="1" id="KW-0175">Coiled coil</keyword>
<name>A0A559IX58_9BACL</name>
<protein>
    <submittedName>
        <fullName evidence="3">Uncharacterized protein</fullName>
    </submittedName>
</protein>
<comment type="caution">
    <text evidence="3">The sequence shown here is derived from an EMBL/GenBank/DDBJ whole genome shotgun (WGS) entry which is preliminary data.</text>
</comment>
<feature type="region of interest" description="Disordered" evidence="2">
    <location>
        <begin position="193"/>
        <end position="259"/>
    </location>
</feature>
<organism evidence="3 4">
    <name type="scientific">Paenibacillus agilis</name>
    <dbReference type="NCBI Taxonomy" id="3020863"/>
    <lineage>
        <taxon>Bacteria</taxon>
        <taxon>Bacillati</taxon>
        <taxon>Bacillota</taxon>
        <taxon>Bacilli</taxon>
        <taxon>Bacillales</taxon>
        <taxon>Paenibacillaceae</taxon>
        <taxon>Paenibacillus</taxon>
    </lineage>
</organism>